<evidence type="ECO:0008006" key="3">
    <source>
        <dbReference type="Google" id="ProtNLM"/>
    </source>
</evidence>
<gene>
    <name evidence="1" type="ORF">T05_14947</name>
</gene>
<dbReference type="InterPro" id="IPR021109">
    <property type="entry name" value="Peptidase_aspartic_dom_sf"/>
</dbReference>
<dbReference type="SUPFAM" id="SSF50630">
    <property type="entry name" value="Acid proteases"/>
    <property type="match status" value="1"/>
</dbReference>
<keyword evidence="2" id="KW-1185">Reference proteome</keyword>
<dbReference type="EMBL" id="JYDJ01004427">
    <property type="protein sequence ID" value="KRX28552.1"/>
    <property type="molecule type" value="Genomic_DNA"/>
</dbReference>
<dbReference type="AlphaFoldDB" id="A0A0V0SPD6"/>
<protein>
    <recommendedName>
        <fullName evidence="3">Peptidase aspartic putative domain-containing protein</fullName>
    </recommendedName>
</protein>
<sequence length="61" mass="6976">MICAENGMKRTVNCILDSGAQRSFVKREVVESLGFNGPKEHITISGFNQRNEHRKLMRVEL</sequence>
<accession>A0A0V0SPD6</accession>
<dbReference type="Pfam" id="PF13650">
    <property type="entry name" value="Asp_protease_2"/>
    <property type="match status" value="1"/>
</dbReference>
<organism evidence="1 2">
    <name type="scientific">Trichinella murrelli</name>
    <dbReference type="NCBI Taxonomy" id="144512"/>
    <lineage>
        <taxon>Eukaryota</taxon>
        <taxon>Metazoa</taxon>
        <taxon>Ecdysozoa</taxon>
        <taxon>Nematoda</taxon>
        <taxon>Enoplea</taxon>
        <taxon>Dorylaimia</taxon>
        <taxon>Trichinellida</taxon>
        <taxon>Trichinellidae</taxon>
        <taxon>Trichinella</taxon>
    </lineage>
</organism>
<comment type="caution">
    <text evidence="1">The sequence shown here is derived from an EMBL/GenBank/DDBJ whole genome shotgun (WGS) entry which is preliminary data.</text>
</comment>
<name>A0A0V0SPD6_9BILA</name>
<proteinExistence type="predicted"/>
<evidence type="ECO:0000313" key="1">
    <source>
        <dbReference type="EMBL" id="KRX28552.1"/>
    </source>
</evidence>
<dbReference type="Gene3D" id="2.40.70.10">
    <property type="entry name" value="Acid Proteases"/>
    <property type="match status" value="1"/>
</dbReference>
<dbReference type="Proteomes" id="UP000055048">
    <property type="component" value="Unassembled WGS sequence"/>
</dbReference>
<reference evidence="1 2" key="1">
    <citation type="submission" date="2015-01" db="EMBL/GenBank/DDBJ databases">
        <title>Evolution of Trichinella species and genotypes.</title>
        <authorList>
            <person name="Korhonen P.K."/>
            <person name="Edoardo P."/>
            <person name="Giuseppe L.R."/>
            <person name="Gasser R.B."/>
        </authorList>
    </citation>
    <scope>NUCLEOTIDE SEQUENCE [LARGE SCALE GENOMIC DNA]</scope>
    <source>
        <strain evidence="1">ISS417</strain>
    </source>
</reference>
<evidence type="ECO:0000313" key="2">
    <source>
        <dbReference type="Proteomes" id="UP000055048"/>
    </source>
</evidence>
<feature type="non-terminal residue" evidence="1">
    <location>
        <position position="61"/>
    </location>
</feature>